<reference evidence="4" key="2">
    <citation type="submission" date="2022-08" db="EMBL/GenBank/DDBJ databases">
        <authorList>
            <person name="Poehlein A."/>
            <person name="Guzman J."/>
            <person name="Daniel R."/>
            <person name="Vilcinskas A."/>
        </authorList>
    </citation>
    <scope>NUCLEOTIDE SEQUENCE</scope>
    <source>
        <strain evidence="4">G314FT</strain>
    </source>
</reference>
<dbReference type="InterPro" id="IPR000871">
    <property type="entry name" value="Beta-lactam_class-A"/>
</dbReference>
<feature type="domain" description="Beta-lactamase class A catalytic" evidence="3">
    <location>
        <begin position="79"/>
        <end position="279"/>
    </location>
</feature>
<dbReference type="PANTHER" id="PTHR35333:SF3">
    <property type="entry name" value="BETA-LACTAMASE-TYPE TRANSPEPTIDASE FOLD CONTAINING PROTEIN"/>
    <property type="match status" value="1"/>
</dbReference>
<dbReference type="PANTHER" id="PTHR35333">
    <property type="entry name" value="BETA-LACTAMASE"/>
    <property type="match status" value="1"/>
</dbReference>
<evidence type="ECO:0000313" key="5">
    <source>
        <dbReference type="Proteomes" id="UP001058273"/>
    </source>
</evidence>
<keyword evidence="5" id="KW-1185">Reference proteome</keyword>
<evidence type="ECO:0000256" key="1">
    <source>
        <dbReference type="SAM" id="MobiDB-lite"/>
    </source>
</evidence>
<evidence type="ECO:0000313" key="4">
    <source>
        <dbReference type="EMBL" id="UUV98908.1"/>
    </source>
</evidence>
<keyword evidence="2" id="KW-0732">Signal</keyword>
<evidence type="ECO:0000256" key="2">
    <source>
        <dbReference type="SAM" id="SignalP"/>
    </source>
</evidence>
<dbReference type="InterPro" id="IPR045155">
    <property type="entry name" value="Beta-lactam_cat"/>
</dbReference>
<feature type="chain" id="PRO_5046368510" description="Beta-lactamase class A catalytic domain-containing protein" evidence="2">
    <location>
        <begin position="19"/>
        <end position="301"/>
    </location>
</feature>
<dbReference type="Proteomes" id="UP001058273">
    <property type="component" value="Chromosome"/>
</dbReference>
<dbReference type="Pfam" id="PF13354">
    <property type="entry name" value="Beta-lactamase2"/>
    <property type="match status" value="1"/>
</dbReference>
<name>A0ABY5NZK1_9ENTE</name>
<evidence type="ECO:0000259" key="3">
    <source>
        <dbReference type="Pfam" id="PF13354"/>
    </source>
</evidence>
<dbReference type="EMBL" id="CP102451">
    <property type="protein sequence ID" value="UUV98908.1"/>
    <property type="molecule type" value="Genomic_DNA"/>
</dbReference>
<dbReference type="RefSeq" id="WP_257702465.1">
    <property type="nucleotide sequence ID" value="NZ_CP102451.1"/>
</dbReference>
<gene>
    <name evidence="4" type="ORF">G314FT_10660</name>
</gene>
<proteinExistence type="predicted"/>
<accession>A0ABY5NZK1</accession>
<feature type="signal peptide" evidence="2">
    <location>
        <begin position="1"/>
        <end position="18"/>
    </location>
</feature>
<feature type="region of interest" description="Disordered" evidence="1">
    <location>
        <begin position="41"/>
        <end position="62"/>
    </location>
</feature>
<sequence>MKSRRLLLLLLVISQLSACGKKVEQEEVKASVSSSYESTSRITSTKESVSKEGTKTTETRQSQDELTNYLQQFINQKIGIYIEDLTTGNTYGVNENNMMYGASIAKLPIIYYTQLELLKGTISMEETFPYIDEVNDIPGAMVRGGTGIMQQSVQEHSNYSLSQLLEWTIRYSDNLASNMLGYYVADKNSGDFLMTISPFYPQPLSVYSKNISAKTAGMFMKEIYQNKIKTSDFLQTQWQKEKIGYLDADVYHKIGKNDNYNHDVGIVMADKPYVISIMTDGWSNSEIEMVVKEIDALMKKE</sequence>
<dbReference type="SUPFAM" id="SSF56601">
    <property type="entry name" value="beta-lactamase/transpeptidase-like"/>
    <property type="match status" value="1"/>
</dbReference>
<feature type="compositionally biased region" description="Basic and acidic residues" evidence="1">
    <location>
        <begin position="48"/>
        <end position="62"/>
    </location>
</feature>
<dbReference type="InterPro" id="IPR012338">
    <property type="entry name" value="Beta-lactam/transpept-like"/>
</dbReference>
<dbReference type="Gene3D" id="3.40.710.10">
    <property type="entry name" value="DD-peptidase/beta-lactamase superfamily"/>
    <property type="match status" value="1"/>
</dbReference>
<organism evidence="4 5">
    <name type="scientific">Vagococcus luciliae</name>
    <dbReference type="NCBI Taxonomy" id="2920380"/>
    <lineage>
        <taxon>Bacteria</taxon>
        <taxon>Bacillati</taxon>
        <taxon>Bacillota</taxon>
        <taxon>Bacilli</taxon>
        <taxon>Lactobacillales</taxon>
        <taxon>Enterococcaceae</taxon>
        <taxon>Vagococcus</taxon>
    </lineage>
</organism>
<protein>
    <recommendedName>
        <fullName evidence="3">Beta-lactamase class A catalytic domain-containing protein</fullName>
    </recommendedName>
</protein>
<reference evidence="4" key="1">
    <citation type="submission" date="2022-08" db="EMBL/GenBank/DDBJ databases">
        <title>Genome sequence of Vagococcus luciliae DSM 112651.</title>
        <authorList>
            <person name="Juan G."/>
            <person name="Anja P."/>
            <person name="Rolf D."/>
            <person name="Kampfer P."/>
            <person name="Vilcinskas A."/>
        </authorList>
    </citation>
    <scope>NUCLEOTIDE SEQUENCE</scope>
    <source>
        <strain evidence="4">G314FT</strain>
    </source>
</reference>